<feature type="non-terminal residue" evidence="1">
    <location>
        <position position="1"/>
    </location>
</feature>
<reference evidence="1" key="1">
    <citation type="submission" date="2021-06" db="EMBL/GenBank/DDBJ databases">
        <authorList>
            <person name="Kallberg Y."/>
            <person name="Tangrot J."/>
            <person name="Rosling A."/>
        </authorList>
    </citation>
    <scope>NUCLEOTIDE SEQUENCE</scope>
    <source>
        <strain evidence="1">MA453B</strain>
    </source>
</reference>
<dbReference type="AlphaFoldDB" id="A0A9N9JP08"/>
<organism evidence="1 2">
    <name type="scientific">Dentiscutata erythropus</name>
    <dbReference type="NCBI Taxonomy" id="1348616"/>
    <lineage>
        <taxon>Eukaryota</taxon>
        <taxon>Fungi</taxon>
        <taxon>Fungi incertae sedis</taxon>
        <taxon>Mucoromycota</taxon>
        <taxon>Glomeromycotina</taxon>
        <taxon>Glomeromycetes</taxon>
        <taxon>Diversisporales</taxon>
        <taxon>Gigasporaceae</taxon>
        <taxon>Dentiscutata</taxon>
    </lineage>
</organism>
<dbReference type="Proteomes" id="UP000789405">
    <property type="component" value="Unassembled WGS sequence"/>
</dbReference>
<name>A0A9N9JP08_9GLOM</name>
<sequence>KKNDTPKPIGGYSPIVIAKPRPYNETQDLITQINLIYDQITEAKTHSDPTGILVHAYYLGERLSTISPTDKTLGGQTTLPGQSYYSYPNQETHRPRIQQITPPNSCGTGFL</sequence>
<comment type="caution">
    <text evidence="1">The sequence shown here is derived from an EMBL/GenBank/DDBJ whole genome shotgun (WGS) entry which is preliminary data.</text>
</comment>
<accession>A0A9N9JP08</accession>
<evidence type="ECO:0000313" key="2">
    <source>
        <dbReference type="Proteomes" id="UP000789405"/>
    </source>
</evidence>
<dbReference type="EMBL" id="CAJVPY010025259">
    <property type="protein sequence ID" value="CAG8787970.1"/>
    <property type="molecule type" value="Genomic_DNA"/>
</dbReference>
<keyword evidence="2" id="KW-1185">Reference proteome</keyword>
<proteinExistence type="predicted"/>
<protein>
    <submittedName>
        <fullName evidence="1">21495_t:CDS:1</fullName>
    </submittedName>
</protein>
<gene>
    <name evidence="1" type="ORF">DERYTH_LOCUS20807</name>
</gene>
<evidence type="ECO:0000313" key="1">
    <source>
        <dbReference type="EMBL" id="CAG8787970.1"/>
    </source>
</evidence>